<keyword evidence="8" id="KW-0175">Coiled coil</keyword>
<keyword evidence="6" id="KW-0508">mRNA splicing</keyword>
<feature type="compositionally biased region" description="Basic and acidic residues" evidence="9">
    <location>
        <begin position="240"/>
        <end position="262"/>
    </location>
</feature>
<dbReference type="InterPro" id="IPR036361">
    <property type="entry name" value="SAP_dom_sf"/>
</dbReference>
<feature type="compositionally biased region" description="Acidic residues" evidence="9">
    <location>
        <begin position="263"/>
        <end position="283"/>
    </location>
</feature>
<feature type="domain" description="SAP" evidence="10">
    <location>
        <begin position="393"/>
        <end position="427"/>
    </location>
</feature>
<evidence type="ECO:0000256" key="8">
    <source>
        <dbReference type="SAM" id="Coils"/>
    </source>
</evidence>
<dbReference type="GO" id="GO:0008380">
    <property type="term" value="P:RNA splicing"/>
    <property type="evidence" value="ECO:0007669"/>
    <property type="project" value="UniProtKB-KW"/>
</dbReference>
<feature type="compositionally biased region" description="Acidic residues" evidence="9">
    <location>
        <begin position="294"/>
        <end position="310"/>
    </location>
</feature>
<feature type="compositionally biased region" description="Polar residues" evidence="9">
    <location>
        <begin position="342"/>
        <end position="354"/>
    </location>
</feature>
<evidence type="ECO:0000256" key="4">
    <source>
        <dbReference type="ARBA" id="ARBA00023015"/>
    </source>
</evidence>
<dbReference type="AlphaFoldDB" id="A0A1W0ABC3"/>
<comment type="subcellular location">
    <subcellularLocation>
        <location evidence="1">Nucleus</location>
    </subcellularLocation>
</comment>
<dbReference type="GO" id="GO:0006397">
    <property type="term" value="P:mRNA processing"/>
    <property type="evidence" value="ECO:0007669"/>
    <property type="project" value="UniProtKB-KW"/>
</dbReference>
<feature type="compositionally biased region" description="Basic and acidic residues" evidence="9">
    <location>
        <begin position="1"/>
        <end position="77"/>
    </location>
</feature>
<keyword evidence="4" id="KW-0805">Transcription regulation</keyword>
<evidence type="ECO:0000256" key="5">
    <source>
        <dbReference type="ARBA" id="ARBA00023163"/>
    </source>
</evidence>
<dbReference type="OrthoDB" id="79455at2759"/>
<dbReference type="SMART" id="SM00513">
    <property type="entry name" value="SAP"/>
    <property type="match status" value="1"/>
</dbReference>
<organism evidence="11 12">
    <name type="scientific">Thraustotheca clavata</name>
    <dbReference type="NCBI Taxonomy" id="74557"/>
    <lineage>
        <taxon>Eukaryota</taxon>
        <taxon>Sar</taxon>
        <taxon>Stramenopiles</taxon>
        <taxon>Oomycota</taxon>
        <taxon>Saprolegniomycetes</taxon>
        <taxon>Saprolegniales</taxon>
        <taxon>Achlyaceae</taxon>
        <taxon>Thraustotheca</taxon>
    </lineage>
</organism>
<dbReference type="PANTHER" id="PTHR12707:SF0">
    <property type="entry name" value="PININ"/>
    <property type="match status" value="1"/>
</dbReference>
<dbReference type="EMBL" id="JNBS01000236">
    <property type="protein sequence ID" value="OQS07481.1"/>
    <property type="molecule type" value="Genomic_DNA"/>
</dbReference>
<reference evidence="11 12" key="1">
    <citation type="journal article" date="2014" name="Genome Biol. Evol.">
        <title>The secreted proteins of Achlya hypogyna and Thraustotheca clavata identify the ancestral oomycete secretome and reveal gene acquisitions by horizontal gene transfer.</title>
        <authorList>
            <person name="Misner I."/>
            <person name="Blouin N."/>
            <person name="Leonard G."/>
            <person name="Richards T.A."/>
            <person name="Lane C.E."/>
        </authorList>
    </citation>
    <scope>NUCLEOTIDE SEQUENCE [LARGE SCALE GENOMIC DNA]</scope>
    <source>
        <strain evidence="11 12">ATCC 34112</strain>
    </source>
</reference>
<feature type="compositionally biased region" description="Polar residues" evidence="9">
    <location>
        <begin position="374"/>
        <end position="385"/>
    </location>
</feature>
<evidence type="ECO:0000259" key="10">
    <source>
        <dbReference type="PROSITE" id="PS50800"/>
    </source>
</evidence>
<dbReference type="PROSITE" id="PS50800">
    <property type="entry name" value="SAP"/>
    <property type="match status" value="1"/>
</dbReference>
<evidence type="ECO:0000256" key="7">
    <source>
        <dbReference type="ARBA" id="ARBA00023242"/>
    </source>
</evidence>
<dbReference type="GO" id="GO:0071013">
    <property type="term" value="C:catalytic step 2 spliceosome"/>
    <property type="evidence" value="ECO:0007669"/>
    <property type="project" value="TreeGrafter"/>
</dbReference>
<proteinExistence type="inferred from homology"/>
<feature type="coiled-coil region" evidence="8">
    <location>
        <begin position="104"/>
        <end position="135"/>
    </location>
</feature>
<dbReference type="Pfam" id="PF04696">
    <property type="entry name" value="Pinin_SDK_memA"/>
    <property type="match status" value="1"/>
</dbReference>
<evidence type="ECO:0000256" key="6">
    <source>
        <dbReference type="ARBA" id="ARBA00023187"/>
    </source>
</evidence>
<keyword evidence="7" id="KW-0539">Nucleus</keyword>
<gene>
    <name evidence="11" type="ORF">THRCLA_00515</name>
</gene>
<dbReference type="PANTHER" id="PTHR12707">
    <property type="entry name" value="PINN"/>
    <property type="match status" value="1"/>
</dbReference>
<dbReference type="InterPro" id="IPR006786">
    <property type="entry name" value="Pinin_SDK_MemA"/>
</dbReference>
<evidence type="ECO:0000256" key="3">
    <source>
        <dbReference type="ARBA" id="ARBA00022664"/>
    </source>
</evidence>
<dbReference type="Pfam" id="PF02037">
    <property type="entry name" value="SAP"/>
    <property type="match status" value="1"/>
</dbReference>
<keyword evidence="3" id="KW-0507">mRNA processing</keyword>
<dbReference type="InterPro" id="IPR003034">
    <property type="entry name" value="SAP_dom"/>
</dbReference>
<dbReference type="Proteomes" id="UP000243217">
    <property type="component" value="Unassembled WGS sequence"/>
</dbReference>
<comment type="similarity">
    <text evidence="2">Belongs to the pinin family.</text>
</comment>
<feature type="region of interest" description="Disordered" evidence="9">
    <location>
        <begin position="1"/>
        <end position="78"/>
    </location>
</feature>
<keyword evidence="5" id="KW-0804">Transcription</keyword>
<name>A0A1W0ABC3_9STRA</name>
<evidence type="ECO:0000256" key="2">
    <source>
        <dbReference type="ARBA" id="ARBA00010386"/>
    </source>
</evidence>
<dbReference type="InterPro" id="IPR039853">
    <property type="entry name" value="Pinin"/>
</dbReference>
<evidence type="ECO:0000256" key="9">
    <source>
        <dbReference type="SAM" id="MobiDB-lite"/>
    </source>
</evidence>
<comment type="caution">
    <text evidence="11">The sequence shown here is derived from an EMBL/GenBank/DDBJ whole genome shotgun (WGS) entry which is preliminary data.</text>
</comment>
<sequence length="432" mass="49205">MAERRAIGGESRVRRESVEDMDSPRNSKSIHDRLGERVKDHENSPRKRGSRDLDRSGDEKRRRVTREEKPMPEEVVKRSKRMFGQLMGHLDAKTKEQSQRVFGLAHQRSEIRRLETTLTNTKQTAKEKIEKLERKLTMSIEYERHQARFLRTTAPIPIFYVPARHTKETQAVVDASMEAVEEKIKVRRRELEGKKREIEAEMKRKVEILEEKLQKVKESDPEKAATKGDDENNSNEENDKESKDDKTDKNDDAMGEETSDKDIAEEDNDSNNDDNDQTMEEEASVEKGKNEQDNAQEDNNDNDSTEENREDPEQVKETTSNEVAPEAIDDEPSEPKAATPEPTESPNASAQSPKAASPVAKEEVSETAAIVKTPETQPTSQSTRTPKSEIPAISKLKVVDLKKYLKERDLDTRGLKADLASRLEDALADEEE</sequence>
<evidence type="ECO:0000313" key="11">
    <source>
        <dbReference type="EMBL" id="OQS07481.1"/>
    </source>
</evidence>
<keyword evidence="12" id="KW-1185">Reference proteome</keyword>
<evidence type="ECO:0000256" key="1">
    <source>
        <dbReference type="ARBA" id="ARBA00004123"/>
    </source>
</evidence>
<dbReference type="SUPFAM" id="SSF68906">
    <property type="entry name" value="SAP domain"/>
    <property type="match status" value="1"/>
</dbReference>
<feature type="compositionally biased region" description="Basic and acidic residues" evidence="9">
    <location>
        <begin position="212"/>
        <end position="230"/>
    </location>
</feature>
<protein>
    <recommendedName>
        <fullName evidence="10">SAP domain-containing protein</fullName>
    </recommendedName>
</protein>
<feature type="region of interest" description="Disordered" evidence="9">
    <location>
        <begin position="212"/>
        <end position="391"/>
    </location>
</feature>
<dbReference type="Gene3D" id="1.10.720.30">
    <property type="entry name" value="SAP domain"/>
    <property type="match status" value="1"/>
</dbReference>
<evidence type="ECO:0000313" key="12">
    <source>
        <dbReference type="Proteomes" id="UP000243217"/>
    </source>
</evidence>
<dbReference type="STRING" id="74557.A0A1W0ABC3"/>
<accession>A0A1W0ABC3</accession>